<evidence type="ECO:0000256" key="3">
    <source>
        <dbReference type="ARBA" id="ARBA00022723"/>
    </source>
</evidence>
<evidence type="ECO:0000256" key="7">
    <source>
        <dbReference type="PIRSR" id="PIRSR000027-2"/>
    </source>
</evidence>
<comment type="PTM">
    <text evidence="7">Binds 1 heme group per subunit.</text>
</comment>
<dbReference type="InterPro" id="IPR010980">
    <property type="entry name" value="Cyt_c/b562"/>
</dbReference>
<dbReference type="Pfam" id="PF01322">
    <property type="entry name" value="Cytochrom_C_2"/>
    <property type="match status" value="1"/>
</dbReference>
<dbReference type="GO" id="GO:0009055">
    <property type="term" value="F:electron transfer activity"/>
    <property type="evidence" value="ECO:0007669"/>
    <property type="project" value="InterPro"/>
</dbReference>
<dbReference type="EMBL" id="REFJ01000003">
    <property type="protein sequence ID" value="RMA80026.1"/>
    <property type="molecule type" value="Genomic_DNA"/>
</dbReference>
<dbReference type="InterPro" id="IPR002321">
    <property type="entry name" value="Cyt_c_II"/>
</dbReference>
<proteinExistence type="predicted"/>
<gene>
    <name evidence="9" type="ORF">DFR27_1382</name>
</gene>
<accession>A0A3M0A602</accession>
<keyword evidence="5 6" id="KW-0408">Iron</keyword>
<dbReference type="GO" id="GO:0005506">
    <property type="term" value="F:iron ion binding"/>
    <property type="evidence" value="ECO:0007669"/>
    <property type="project" value="InterPro"/>
</dbReference>
<feature type="signal peptide" evidence="8">
    <location>
        <begin position="1"/>
        <end position="18"/>
    </location>
</feature>
<sequence>MNKSVLALALLVATPVLANEEVERTIDYRQSVYTVVGKQMGTLAGMARGRIDYNQPAAQLAADTIAQLALVAPHTFSDESVGVDGTDALVAYQTDRADFDTVMEEFQATSATLALALDDADEFPRREFGAMAQTCKGCHDQFKAD</sequence>
<keyword evidence="4" id="KW-0249">Electron transport</keyword>
<evidence type="ECO:0000256" key="8">
    <source>
        <dbReference type="SAM" id="SignalP"/>
    </source>
</evidence>
<organism evidence="9 10">
    <name type="scientific">Umboniibacter marinipuniceus</name>
    <dbReference type="NCBI Taxonomy" id="569599"/>
    <lineage>
        <taxon>Bacteria</taxon>
        <taxon>Pseudomonadati</taxon>
        <taxon>Pseudomonadota</taxon>
        <taxon>Gammaproteobacteria</taxon>
        <taxon>Cellvibrionales</taxon>
        <taxon>Cellvibrionaceae</taxon>
        <taxon>Umboniibacter</taxon>
    </lineage>
</organism>
<keyword evidence="1" id="KW-0813">Transport</keyword>
<protein>
    <submittedName>
        <fullName evidence="9">Cytochrome c556</fullName>
    </submittedName>
</protein>
<evidence type="ECO:0000313" key="9">
    <source>
        <dbReference type="EMBL" id="RMA80026.1"/>
    </source>
</evidence>
<evidence type="ECO:0000256" key="5">
    <source>
        <dbReference type="ARBA" id="ARBA00023004"/>
    </source>
</evidence>
<keyword evidence="10" id="KW-1185">Reference proteome</keyword>
<reference evidence="9 10" key="1">
    <citation type="submission" date="2018-10" db="EMBL/GenBank/DDBJ databases">
        <title>Genomic Encyclopedia of Type Strains, Phase IV (KMG-IV): sequencing the most valuable type-strain genomes for metagenomic binning, comparative biology and taxonomic classification.</title>
        <authorList>
            <person name="Goeker M."/>
        </authorList>
    </citation>
    <scope>NUCLEOTIDE SEQUENCE [LARGE SCALE GENOMIC DNA]</scope>
    <source>
        <strain evidence="9 10">DSM 25080</strain>
    </source>
</reference>
<dbReference type="InterPro" id="IPR012127">
    <property type="entry name" value="Cyt_c_prime"/>
</dbReference>
<dbReference type="GO" id="GO:0020037">
    <property type="term" value="F:heme binding"/>
    <property type="evidence" value="ECO:0007669"/>
    <property type="project" value="InterPro"/>
</dbReference>
<dbReference type="PIRSF" id="PIRSF000027">
    <property type="entry name" value="Cytc_c_prime"/>
    <property type="match status" value="1"/>
</dbReference>
<feature type="binding site" description="covalent" evidence="7">
    <location>
        <position position="135"/>
    </location>
    <ligand>
        <name>heme c</name>
        <dbReference type="ChEBI" id="CHEBI:61717"/>
    </ligand>
</feature>
<evidence type="ECO:0000256" key="1">
    <source>
        <dbReference type="ARBA" id="ARBA00022448"/>
    </source>
</evidence>
<feature type="binding site" description="covalent" evidence="7">
    <location>
        <position position="138"/>
    </location>
    <ligand>
        <name>heme c</name>
        <dbReference type="ChEBI" id="CHEBI:61717"/>
    </ligand>
</feature>
<dbReference type="OrthoDB" id="5520910at2"/>
<dbReference type="RefSeq" id="WP_121876715.1">
    <property type="nucleotide sequence ID" value="NZ_REFJ01000003.1"/>
</dbReference>
<evidence type="ECO:0000256" key="4">
    <source>
        <dbReference type="ARBA" id="ARBA00022982"/>
    </source>
</evidence>
<evidence type="ECO:0000256" key="6">
    <source>
        <dbReference type="PIRSR" id="PIRSR000027-1"/>
    </source>
</evidence>
<evidence type="ECO:0000256" key="2">
    <source>
        <dbReference type="ARBA" id="ARBA00022617"/>
    </source>
</evidence>
<dbReference type="SUPFAM" id="SSF47175">
    <property type="entry name" value="Cytochromes"/>
    <property type="match status" value="1"/>
</dbReference>
<evidence type="ECO:0000313" key="10">
    <source>
        <dbReference type="Proteomes" id="UP000267187"/>
    </source>
</evidence>
<dbReference type="GO" id="GO:0042597">
    <property type="term" value="C:periplasmic space"/>
    <property type="evidence" value="ECO:0007669"/>
    <property type="project" value="InterPro"/>
</dbReference>
<dbReference type="GO" id="GO:0022900">
    <property type="term" value="P:electron transport chain"/>
    <property type="evidence" value="ECO:0007669"/>
    <property type="project" value="InterPro"/>
</dbReference>
<dbReference type="Proteomes" id="UP000267187">
    <property type="component" value="Unassembled WGS sequence"/>
</dbReference>
<dbReference type="Gene3D" id="1.20.120.10">
    <property type="entry name" value="Cytochrome c/b562"/>
    <property type="match status" value="1"/>
</dbReference>
<comment type="caution">
    <text evidence="9">The sequence shown here is derived from an EMBL/GenBank/DDBJ whole genome shotgun (WGS) entry which is preliminary data.</text>
</comment>
<keyword evidence="3 6" id="KW-0479">Metal-binding</keyword>
<dbReference type="PROSITE" id="PS51009">
    <property type="entry name" value="CYTCII"/>
    <property type="match status" value="1"/>
</dbReference>
<keyword evidence="8" id="KW-0732">Signal</keyword>
<name>A0A3M0A602_9GAMM</name>
<keyword evidence="2 7" id="KW-0349">Heme</keyword>
<feature type="chain" id="PRO_5017985017" evidence="8">
    <location>
        <begin position="19"/>
        <end position="145"/>
    </location>
</feature>
<dbReference type="AlphaFoldDB" id="A0A3M0A602"/>
<feature type="binding site" description="axial binding residue" evidence="6">
    <location>
        <position position="139"/>
    </location>
    <ligand>
        <name>heme c</name>
        <dbReference type="ChEBI" id="CHEBI:61717"/>
    </ligand>
    <ligandPart>
        <name>Fe</name>
        <dbReference type="ChEBI" id="CHEBI:18248"/>
    </ligandPart>
</feature>